<keyword evidence="4" id="KW-1003">Cell membrane</keyword>
<keyword evidence="15" id="KW-1185">Reference proteome</keyword>
<evidence type="ECO:0000313" key="15">
    <source>
        <dbReference type="Proteomes" id="UP001142078"/>
    </source>
</evidence>
<dbReference type="PRINTS" id="PR00344">
    <property type="entry name" value="BCTRLSENSOR"/>
</dbReference>
<dbReference type="Gene3D" id="3.30.565.10">
    <property type="entry name" value="Histidine kinase-like ATPase, C-terminal domain"/>
    <property type="match status" value="1"/>
</dbReference>
<dbReference type="SUPFAM" id="SSF47384">
    <property type="entry name" value="Homodimeric domain of signal transducing histidine kinase"/>
    <property type="match status" value="1"/>
</dbReference>
<evidence type="ECO:0000256" key="12">
    <source>
        <dbReference type="SAM" id="Phobius"/>
    </source>
</evidence>
<dbReference type="RefSeq" id="WP_042678776.1">
    <property type="nucleotide sequence ID" value="NZ_CABKTM010000007.1"/>
</dbReference>
<keyword evidence="6" id="KW-0808">Transferase</keyword>
<evidence type="ECO:0000256" key="5">
    <source>
        <dbReference type="ARBA" id="ARBA00022553"/>
    </source>
</evidence>
<evidence type="ECO:0000256" key="11">
    <source>
        <dbReference type="ARBA" id="ARBA00023136"/>
    </source>
</evidence>
<feature type="domain" description="Histidine kinase" evidence="13">
    <location>
        <begin position="131"/>
        <end position="349"/>
    </location>
</feature>
<keyword evidence="9 12" id="KW-1133">Transmembrane helix</keyword>
<keyword evidence="7 12" id="KW-0812">Transmembrane</keyword>
<feature type="transmembrane region" description="Helical" evidence="12">
    <location>
        <begin position="12"/>
        <end position="34"/>
    </location>
</feature>
<dbReference type="PANTHER" id="PTHR45453:SF2">
    <property type="entry name" value="HISTIDINE KINASE"/>
    <property type="match status" value="1"/>
</dbReference>
<proteinExistence type="predicted"/>
<evidence type="ECO:0000256" key="3">
    <source>
        <dbReference type="ARBA" id="ARBA00012438"/>
    </source>
</evidence>
<dbReference type="GO" id="GO:0005886">
    <property type="term" value="C:plasma membrane"/>
    <property type="evidence" value="ECO:0007669"/>
    <property type="project" value="UniProtKB-SubCell"/>
</dbReference>
<evidence type="ECO:0000256" key="9">
    <source>
        <dbReference type="ARBA" id="ARBA00022989"/>
    </source>
</evidence>
<evidence type="ECO:0000256" key="10">
    <source>
        <dbReference type="ARBA" id="ARBA00023012"/>
    </source>
</evidence>
<dbReference type="InterPro" id="IPR003594">
    <property type="entry name" value="HATPase_dom"/>
</dbReference>
<dbReference type="PROSITE" id="PS50109">
    <property type="entry name" value="HIS_KIN"/>
    <property type="match status" value="1"/>
</dbReference>
<evidence type="ECO:0000313" key="14">
    <source>
        <dbReference type="EMBL" id="MCR2044797.1"/>
    </source>
</evidence>
<gene>
    <name evidence="14" type="ORF">NSA23_11840</name>
</gene>
<dbReference type="GO" id="GO:0004721">
    <property type="term" value="F:phosphoprotein phosphatase activity"/>
    <property type="evidence" value="ECO:0007669"/>
    <property type="project" value="TreeGrafter"/>
</dbReference>
<dbReference type="GO" id="GO:0000155">
    <property type="term" value="F:phosphorelay sensor kinase activity"/>
    <property type="evidence" value="ECO:0007669"/>
    <property type="project" value="InterPro"/>
</dbReference>
<dbReference type="SMART" id="SM00387">
    <property type="entry name" value="HATPase_c"/>
    <property type="match status" value="1"/>
</dbReference>
<organism evidence="14 15">
    <name type="scientific">Anaerosalibacter massiliensis</name>
    <dbReference type="NCBI Taxonomy" id="1347392"/>
    <lineage>
        <taxon>Bacteria</taxon>
        <taxon>Bacillati</taxon>
        <taxon>Bacillota</taxon>
        <taxon>Tissierellia</taxon>
        <taxon>Tissierellales</taxon>
        <taxon>Sporanaerobacteraceae</taxon>
        <taxon>Anaerosalibacter</taxon>
    </lineage>
</organism>
<dbReference type="CDD" id="cd00082">
    <property type="entry name" value="HisKA"/>
    <property type="match status" value="1"/>
</dbReference>
<dbReference type="AlphaFoldDB" id="A0A9X2MGT3"/>
<dbReference type="SUPFAM" id="SSF55874">
    <property type="entry name" value="ATPase domain of HSP90 chaperone/DNA topoisomerase II/histidine kinase"/>
    <property type="match status" value="1"/>
</dbReference>
<name>A0A9X2MGT3_9FIRM</name>
<evidence type="ECO:0000256" key="7">
    <source>
        <dbReference type="ARBA" id="ARBA00022692"/>
    </source>
</evidence>
<evidence type="ECO:0000256" key="2">
    <source>
        <dbReference type="ARBA" id="ARBA00004651"/>
    </source>
</evidence>
<comment type="caution">
    <text evidence="14">The sequence shown here is derived from an EMBL/GenBank/DDBJ whole genome shotgun (WGS) entry which is preliminary data.</text>
</comment>
<dbReference type="InterPro" id="IPR036097">
    <property type="entry name" value="HisK_dim/P_sf"/>
</dbReference>
<evidence type="ECO:0000256" key="6">
    <source>
        <dbReference type="ARBA" id="ARBA00022679"/>
    </source>
</evidence>
<evidence type="ECO:0000256" key="1">
    <source>
        <dbReference type="ARBA" id="ARBA00000085"/>
    </source>
</evidence>
<dbReference type="EC" id="2.7.13.3" evidence="3"/>
<keyword evidence="8 14" id="KW-0418">Kinase</keyword>
<dbReference type="InterPro" id="IPR036890">
    <property type="entry name" value="HATPase_C_sf"/>
</dbReference>
<dbReference type="GO" id="GO:0016036">
    <property type="term" value="P:cellular response to phosphate starvation"/>
    <property type="evidence" value="ECO:0007669"/>
    <property type="project" value="TreeGrafter"/>
</dbReference>
<sequence length="354" mass="41818">MNFKDYLKDRLLYIVFYIISVSLVIVIMMLDLIIRGERLRIANIIYSFILSFVFLAFLITIDYMRKRKFYKALNYGLENDEKLEYIFNIPNNGSKEHKLYKELLIKDYMRYKLILDKYKKMYKTQMNFNNRWIHQMKTPMSVIKLILENENDKAIDENTKKSYKSIEEEIEKLSNGLEMALYTLRINDFEKDFKVEEVNILDIVRNVINENKNAIIVNSIYPKIVFDKDVLVKTDKKWIKFIINQIISNSIKYSKVKESEDKSIIIDINEENDKVILSIEDKGVGIPKQDLDRVFNPFFTGENGRIYLESTGMGLYLSKDICDRLGHGINIESIEGVGTRVEIVFYHGKSIYNL</sequence>
<evidence type="ECO:0000256" key="4">
    <source>
        <dbReference type="ARBA" id="ARBA00022475"/>
    </source>
</evidence>
<dbReference type="Pfam" id="PF02518">
    <property type="entry name" value="HATPase_c"/>
    <property type="match status" value="1"/>
</dbReference>
<dbReference type="PANTHER" id="PTHR45453">
    <property type="entry name" value="PHOSPHATE REGULON SENSOR PROTEIN PHOR"/>
    <property type="match status" value="1"/>
</dbReference>
<keyword evidence="5" id="KW-0597">Phosphoprotein</keyword>
<reference evidence="14" key="1">
    <citation type="submission" date="2022-07" db="EMBL/GenBank/DDBJ databases">
        <title>Enhanced cultured diversity of the mouse gut microbiota enables custom-made synthetic communities.</title>
        <authorList>
            <person name="Afrizal A."/>
        </authorList>
    </citation>
    <scope>NUCLEOTIDE SEQUENCE</scope>
    <source>
        <strain evidence="14">DSM 29482</strain>
    </source>
</reference>
<keyword evidence="10" id="KW-0902">Two-component regulatory system</keyword>
<comment type="catalytic activity">
    <reaction evidence="1">
        <text>ATP + protein L-histidine = ADP + protein N-phospho-L-histidine.</text>
        <dbReference type="EC" id="2.7.13.3"/>
    </reaction>
</comment>
<comment type="subcellular location">
    <subcellularLocation>
        <location evidence="2">Cell membrane</location>
        <topology evidence="2">Multi-pass membrane protein</topology>
    </subcellularLocation>
</comment>
<dbReference type="Proteomes" id="UP001142078">
    <property type="component" value="Unassembled WGS sequence"/>
</dbReference>
<evidence type="ECO:0000259" key="13">
    <source>
        <dbReference type="PROSITE" id="PS50109"/>
    </source>
</evidence>
<keyword evidence="11 12" id="KW-0472">Membrane</keyword>
<dbReference type="InterPro" id="IPR005467">
    <property type="entry name" value="His_kinase_dom"/>
</dbReference>
<feature type="transmembrane region" description="Helical" evidence="12">
    <location>
        <begin position="40"/>
        <end position="61"/>
    </location>
</feature>
<dbReference type="EMBL" id="JANJZL010000008">
    <property type="protein sequence ID" value="MCR2044797.1"/>
    <property type="molecule type" value="Genomic_DNA"/>
</dbReference>
<dbReference type="InterPro" id="IPR003661">
    <property type="entry name" value="HisK_dim/P_dom"/>
</dbReference>
<evidence type="ECO:0000256" key="8">
    <source>
        <dbReference type="ARBA" id="ARBA00022777"/>
    </source>
</evidence>
<dbReference type="InterPro" id="IPR050351">
    <property type="entry name" value="BphY/WalK/GraS-like"/>
</dbReference>
<accession>A0A9X2MGT3</accession>
<protein>
    <recommendedName>
        <fullName evidence="3">histidine kinase</fullName>
        <ecNumber evidence="3">2.7.13.3</ecNumber>
    </recommendedName>
</protein>
<dbReference type="InterPro" id="IPR004358">
    <property type="entry name" value="Sig_transdc_His_kin-like_C"/>
</dbReference>